<comment type="caution">
    <text evidence="2">The sequence shown here is derived from an EMBL/GenBank/DDBJ whole genome shotgun (WGS) entry which is preliminary data.</text>
</comment>
<protein>
    <submittedName>
        <fullName evidence="2">Sel1 repeat family protein</fullName>
    </submittedName>
</protein>
<dbReference type="Pfam" id="PF08238">
    <property type="entry name" value="Sel1"/>
    <property type="match status" value="5"/>
</dbReference>
<sequence>MHDRHRLKSAMLALAGALLLGNAPPGEAQALSEQGKEAEAFALVEQAANSGDVAALAELAHYYEEGRGVPANPGRAAELYRQAAEKGDATARWRLGVMIDEGTAPGDTADAVLLFKQAVYQGNTQAMTSLAVMYAMGRGVPQDFAKARMHYEMAARLGEPHGFEGLGVLYARGEGVEQDVEEAVAYWLIADQLGDETAARYLQGLWEQLGAADRERLVARANALLGEMGLGPKPAG</sequence>
<evidence type="ECO:0000256" key="1">
    <source>
        <dbReference type="SAM" id="SignalP"/>
    </source>
</evidence>
<evidence type="ECO:0000313" key="3">
    <source>
        <dbReference type="Proteomes" id="UP000782554"/>
    </source>
</evidence>
<dbReference type="InterPro" id="IPR006597">
    <property type="entry name" value="Sel1-like"/>
</dbReference>
<dbReference type="InterPro" id="IPR011990">
    <property type="entry name" value="TPR-like_helical_dom_sf"/>
</dbReference>
<feature type="signal peptide" evidence="1">
    <location>
        <begin position="1"/>
        <end position="28"/>
    </location>
</feature>
<name>A0ABS7JV40_9SPHN</name>
<gene>
    <name evidence="2" type="ORF">K3181_08290</name>
</gene>
<keyword evidence="3" id="KW-1185">Reference proteome</keyword>
<dbReference type="PANTHER" id="PTHR11102">
    <property type="entry name" value="SEL-1-LIKE PROTEIN"/>
    <property type="match status" value="1"/>
</dbReference>
<reference evidence="2 3" key="1">
    <citation type="submission" date="2021-08" db="EMBL/GenBank/DDBJ databases">
        <title>Comparative Genomics Analysis of the Genus Qipengyuania Reveals Extensive Genetic Diversity and Metabolic Versatility, Including the Description of Fifteen Novel Species.</title>
        <authorList>
            <person name="Liu Y."/>
        </authorList>
    </citation>
    <scope>NUCLEOTIDE SEQUENCE [LARGE SCALE GENOMIC DNA]</scope>
    <source>
        <strain evidence="2 3">YG27</strain>
    </source>
</reference>
<evidence type="ECO:0000313" key="2">
    <source>
        <dbReference type="EMBL" id="MBX7501438.1"/>
    </source>
</evidence>
<organism evidence="2 3">
    <name type="scientific">Qipengyuania mesophila</name>
    <dbReference type="NCBI Taxonomy" id="2867246"/>
    <lineage>
        <taxon>Bacteria</taxon>
        <taxon>Pseudomonadati</taxon>
        <taxon>Pseudomonadota</taxon>
        <taxon>Alphaproteobacteria</taxon>
        <taxon>Sphingomonadales</taxon>
        <taxon>Erythrobacteraceae</taxon>
        <taxon>Qipengyuania</taxon>
    </lineage>
</organism>
<keyword evidence="1" id="KW-0732">Signal</keyword>
<dbReference type="InterPro" id="IPR050767">
    <property type="entry name" value="Sel1_AlgK"/>
</dbReference>
<dbReference type="Gene3D" id="1.25.40.10">
    <property type="entry name" value="Tetratricopeptide repeat domain"/>
    <property type="match status" value="1"/>
</dbReference>
<accession>A0ABS7JV40</accession>
<dbReference type="PANTHER" id="PTHR11102:SF160">
    <property type="entry name" value="ERAD-ASSOCIATED E3 UBIQUITIN-PROTEIN LIGASE COMPONENT HRD3"/>
    <property type="match status" value="1"/>
</dbReference>
<dbReference type="RefSeq" id="WP_221602524.1">
    <property type="nucleotide sequence ID" value="NZ_JAIGNU010000001.1"/>
</dbReference>
<dbReference type="Proteomes" id="UP000782554">
    <property type="component" value="Unassembled WGS sequence"/>
</dbReference>
<feature type="chain" id="PRO_5047330959" evidence="1">
    <location>
        <begin position="29"/>
        <end position="236"/>
    </location>
</feature>
<dbReference type="EMBL" id="JAIGNU010000001">
    <property type="protein sequence ID" value="MBX7501438.1"/>
    <property type="molecule type" value="Genomic_DNA"/>
</dbReference>
<proteinExistence type="predicted"/>
<dbReference type="SMART" id="SM00671">
    <property type="entry name" value="SEL1"/>
    <property type="match status" value="4"/>
</dbReference>
<dbReference type="SUPFAM" id="SSF81901">
    <property type="entry name" value="HCP-like"/>
    <property type="match status" value="1"/>
</dbReference>